<keyword evidence="5" id="KW-0539">Nucleus</keyword>
<feature type="domain" description="BHLH" evidence="7">
    <location>
        <begin position="24"/>
        <end position="77"/>
    </location>
</feature>
<name>A0A2I4ALB7_AUSLI</name>
<accession>A0A2I4ALB7</accession>
<dbReference type="GeneID" id="106512159"/>
<dbReference type="InParanoid" id="A0A2I4ALB7"/>
<dbReference type="OrthoDB" id="7788762at2759"/>
<sequence>MIPPGDCMYAGRKRRKPIQKQKPSSANEKSNPSKRHRDRLNAELDRLASLLPFPPDVISKLDKLSVLRLAVSYLRVKSFFQASQDKTSRKPITSPASSNPEPRKESLPLGTAINESSLLLESLTGFALVVSCDGMVFYASSTIVDYLGFHQVSLKRINSVYKTVTCVLYVDKHQ</sequence>
<dbReference type="Proteomes" id="UP000192220">
    <property type="component" value="Unplaced"/>
</dbReference>
<dbReference type="GO" id="GO:0005634">
    <property type="term" value="C:nucleus"/>
    <property type="evidence" value="ECO:0007669"/>
    <property type="project" value="UniProtKB-SubCell"/>
</dbReference>
<evidence type="ECO:0000256" key="6">
    <source>
        <dbReference type="SAM" id="MobiDB-lite"/>
    </source>
</evidence>
<protein>
    <submittedName>
        <fullName evidence="9">Aryl hydrocarbon receptor repressor</fullName>
    </submittedName>
</protein>
<dbReference type="InterPro" id="IPR011598">
    <property type="entry name" value="bHLH_dom"/>
</dbReference>
<dbReference type="RefSeq" id="XP_013856289.1">
    <property type="nucleotide sequence ID" value="XM_014000835.1"/>
</dbReference>
<dbReference type="FunFam" id="4.10.280.10:FF:000041">
    <property type="entry name" value="aryl hydrocarbon receptor repressor"/>
    <property type="match status" value="1"/>
</dbReference>
<keyword evidence="9" id="KW-0675">Receptor</keyword>
<evidence type="ECO:0000256" key="5">
    <source>
        <dbReference type="ARBA" id="ARBA00023242"/>
    </source>
</evidence>
<organism evidence="8 9">
    <name type="scientific">Austrofundulus limnaeus</name>
    <name type="common">Annual killifish</name>
    <dbReference type="NCBI Taxonomy" id="52670"/>
    <lineage>
        <taxon>Eukaryota</taxon>
        <taxon>Metazoa</taxon>
        <taxon>Chordata</taxon>
        <taxon>Craniata</taxon>
        <taxon>Vertebrata</taxon>
        <taxon>Euteleostomi</taxon>
        <taxon>Actinopterygii</taxon>
        <taxon>Neopterygii</taxon>
        <taxon>Teleostei</taxon>
        <taxon>Neoteleostei</taxon>
        <taxon>Acanthomorphata</taxon>
        <taxon>Ovalentaria</taxon>
        <taxon>Atherinomorphae</taxon>
        <taxon>Cyprinodontiformes</taxon>
        <taxon>Rivulidae</taxon>
        <taxon>Austrofundulus</taxon>
    </lineage>
</organism>
<dbReference type="PANTHER" id="PTHR10649:SF3">
    <property type="entry name" value="ARYL HYDROCARBON RECEPTOR REPRESSOR"/>
    <property type="match status" value="1"/>
</dbReference>
<dbReference type="GO" id="GO:0000976">
    <property type="term" value="F:transcription cis-regulatory region binding"/>
    <property type="evidence" value="ECO:0007669"/>
    <property type="project" value="TreeGrafter"/>
</dbReference>
<comment type="subcellular location">
    <subcellularLocation>
        <location evidence="1">Nucleus</location>
    </subcellularLocation>
</comment>
<dbReference type="SMART" id="SM00353">
    <property type="entry name" value="HLH"/>
    <property type="match status" value="1"/>
</dbReference>
<feature type="region of interest" description="Disordered" evidence="6">
    <location>
        <begin position="1"/>
        <end position="38"/>
    </location>
</feature>
<evidence type="ECO:0000256" key="4">
    <source>
        <dbReference type="ARBA" id="ARBA00023163"/>
    </source>
</evidence>
<evidence type="ECO:0000256" key="2">
    <source>
        <dbReference type="ARBA" id="ARBA00023015"/>
    </source>
</evidence>
<dbReference type="Gene3D" id="4.10.280.10">
    <property type="entry name" value="Helix-loop-helix DNA-binding domain"/>
    <property type="match status" value="1"/>
</dbReference>
<proteinExistence type="predicted"/>
<evidence type="ECO:0000256" key="1">
    <source>
        <dbReference type="ARBA" id="ARBA00004123"/>
    </source>
</evidence>
<dbReference type="GO" id="GO:0004879">
    <property type="term" value="F:nuclear receptor activity"/>
    <property type="evidence" value="ECO:0007669"/>
    <property type="project" value="TreeGrafter"/>
</dbReference>
<dbReference type="GO" id="GO:0006805">
    <property type="term" value="P:xenobiotic metabolic process"/>
    <property type="evidence" value="ECO:0007669"/>
    <property type="project" value="InterPro"/>
</dbReference>
<feature type="region of interest" description="Disordered" evidence="6">
    <location>
        <begin position="87"/>
        <end position="108"/>
    </location>
</feature>
<dbReference type="InterPro" id="IPR036638">
    <property type="entry name" value="HLH_DNA-bd_sf"/>
</dbReference>
<evidence type="ECO:0000259" key="7">
    <source>
        <dbReference type="PROSITE" id="PS50888"/>
    </source>
</evidence>
<dbReference type="STRING" id="52670.A0A2I4ALB7"/>
<feature type="compositionally biased region" description="Polar residues" evidence="6">
    <location>
        <begin position="87"/>
        <end position="100"/>
    </location>
</feature>
<dbReference type="SUPFAM" id="SSF47459">
    <property type="entry name" value="HLH, helix-loop-helix DNA-binding domain"/>
    <property type="match status" value="1"/>
</dbReference>
<evidence type="ECO:0000313" key="9">
    <source>
        <dbReference type="RefSeq" id="XP_013856289.1"/>
    </source>
</evidence>
<evidence type="ECO:0000256" key="3">
    <source>
        <dbReference type="ARBA" id="ARBA00023125"/>
    </source>
</evidence>
<dbReference type="PANTHER" id="PTHR10649">
    <property type="entry name" value="ARYL HYDROCARBON RECEPTOR"/>
    <property type="match status" value="1"/>
</dbReference>
<dbReference type="AlphaFoldDB" id="A0A2I4ALB7"/>
<evidence type="ECO:0000313" key="8">
    <source>
        <dbReference type="Proteomes" id="UP000192220"/>
    </source>
</evidence>
<keyword evidence="4" id="KW-0804">Transcription</keyword>
<dbReference type="Pfam" id="PF00010">
    <property type="entry name" value="HLH"/>
    <property type="match status" value="1"/>
</dbReference>
<dbReference type="GO" id="GO:0034751">
    <property type="term" value="C:aryl hydrocarbon receptor complex"/>
    <property type="evidence" value="ECO:0007669"/>
    <property type="project" value="TreeGrafter"/>
</dbReference>
<keyword evidence="3" id="KW-0238">DNA-binding</keyword>
<keyword evidence="2" id="KW-0805">Transcription regulation</keyword>
<gene>
    <name evidence="9" type="primary">LOC106512159</name>
</gene>
<dbReference type="PROSITE" id="PS50888">
    <property type="entry name" value="BHLH"/>
    <property type="match status" value="1"/>
</dbReference>
<dbReference type="Gene3D" id="3.30.450.20">
    <property type="entry name" value="PAS domain"/>
    <property type="match status" value="1"/>
</dbReference>
<keyword evidence="8" id="KW-1185">Reference proteome</keyword>
<reference evidence="9" key="1">
    <citation type="submission" date="2025-08" db="UniProtKB">
        <authorList>
            <consortium name="RefSeq"/>
        </authorList>
    </citation>
    <scope>IDENTIFICATION</scope>
</reference>
<dbReference type="KEGG" id="alim:106512159"/>
<dbReference type="InterPro" id="IPR039091">
    <property type="entry name" value="AHR/AHRR"/>
</dbReference>
<dbReference type="GO" id="GO:0046983">
    <property type="term" value="F:protein dimerization activity"/>
    <property type="evidence" value="ECO:0007669"/>
    <property type="project" value="InterPro"/>
</dbReference>